<dbReference type="SUPFAM" id="SSF109709">
    <property type="entry name" value="KorB DNA-binding domain-like"/>
    <property type="match status" value="1"/>
</dbReference>
<dbReference type="PANTHER" id="PTHR33375:SF1">
    <property type="entry name" value="CHROMOSOME-PARTITIONING PROTEIN PARB-RELATED"/>
    <property type="match status" value="1"/>
</dbReference>
<dbReference type="SUPFAM" id="SSF110849">
    <property type="entry name" value="ParB/Sulfiredoxin"/>
    <property type="match status" value="1"/>
</dbReference>
<comment type="caution">
    <text evidence="7">The sequence shown here is derived from an EMBL/GenBank/DDBJ whole genome shotgun (WGS) entry which is preliminary data.</text>
</comment>
<reference evidence="7 8" key="1">
    <citation type="submission" date="2020-04" db="EMBL/GenBank/DDBJ databases">
        <title>Novosphingobium sp. TW-4 isolated from soil.</title>
        <authorList>
            <person name="Dahal R.H."/>
            <person name="Chaudhary D.K."/>
        </authorList>
    </citation>
    <scope>NUCLEOTIDE SEQUENCE [LARGE SCALE GENOMIC DNA]</scope>
    <source>
        <strain evidence="7 8">TW-4</strain>
    </source>
</reference>
<accession>A0A7Y0BQ73</accession>
<dbReference type="InterPro" id="IPR050336">
    <property type="entry name" value="Chromosome_partition/occlusion"/>
</dbReference>
<feature type="domain" description="ParB-like N-terminal" evidence="6">
    <location>
        <begin position="55"/>
        <end position="145"/>
    </location>
</feature>
<dbReference type="EMBL" id="JABBGM010000005">
    <property type="protein sequence ID" value="NML94602.1"/>
    <property type="molecule type" value="Genomic_DNA"/>
</dbReference>
<comment type="function">
    <text evidence="4">Involved in chromosome partition. Localize to both poles of the predivisional cell following completion of DNA replication. Binds to the DNA origin of replication.</text>
</comment>
<evidence type="ECO:0000256" key="4">
    <source>
        <dbReference type="ARBA" id="ARBA00025472"/>
    </source>
</evidence>
<dbReference type="Gene3D" id="1.10.10.2830">
    <property type="match status" value="1"/>
</dbReference>
<proteinExistence type="inferred from homology"/>
<evidence type="ECO:0000256" key="2">
    <source>
        <dbReference type="ARBA" id="ARBA00022829"/>
    </source>
</evidence>
<dbReference type="InterPro" id="IPR003115">
    <property type="entry name" value="ParB_N"/>
</dbReference>
<dbReference type="InterPro" id="IPR057240">
    <property type="entry name" value="ParB_dimer_C"/>
</dbReference>
<dbReference type="Pfam" id="PF17762">
    <property type="entry name" value="HTH_ParB"/>
    <property type="match status" value="1"/>
</dbReference>
<dbReference type="GO" id="GO:0007059">
    <property type="term" value="P:chromosome segregation"/>
    <property type="evidence" value="ECO:0007669"/>
    <property type="project" value="UniProtKB-KW"/>
</dbReference>
<dbReference type="Pfam" id="PF02195">
    <property type="entry name" value="ParB_N"/>
    <property type="match status" value="1"/>
</dbReference>
<dbReference type="GO" id="GO:0003677">
    <property type="term" value="F:DNA binding"/>
    <property type="evidence" value="ECO:0007669"/>
    <property type="project" value="UniProtKB-KW"/>
</dbReference>
<comment type="similarity">
    <text evidence="1">Belongs to the ParB family.</text>
</comment>
<organism evidence="7 8">
    <name type="scientific">Novosphingobium olei</name>
    <dbReference type="NCBI Taxonomy" id="2728851"/>
    <lineage>
        <taxon>Bacteria</taxon>
        <taxon>Pseudomonadati</taxon>
        <taxon>Pseudomonadota</taxon>
        <taxon>Alphaproteobacteria</taxon>
        <taxon>Sphingomonadales</taxon>
        <taxon>Sphingomonadaceae</taxon>
        <taxon>Novosphingobium</taxon>
    </lineage>
</organism>
<evidence type="ECO:0000313" key="8">
    <source>
        <dbReference type="Proteomes" id="UP000583556"/>
    </source>
</evidence>
<evidence type="ECO:0000256" key="1">
    <source>
        <dbReference type="ARBA" id="ARBA00006295"/>
    </source>
</evidence>
<dbReference type="GO" id="GO:0005694">
    <property type="term" value="C:chromosome"/>
    <property type="evidence" value="ECO:0007669"/>
    <property type="project" value="TreeGrafter"/>
</dbReference>
<dbReference type="InterPro" id="IPR004437">
    <property type="entry name" value="ParB/RepB/Spo0J"/>
</dbReference>
<dbReference type="AlphaFoldDB" id="A0A7Y0BQ73"/>
<dbReference type="Pfam" id="PF23552">
    <property type="entry name" value="ParB_C"/>
    <property type="match status" value="1"/>
</dbReference>
<dbReference type="FunFam" id="3.90.1530.30:FF:000001">
    <property type="entry name" value="Chromosome partitioning protein ParB"/>
    <property type="match status" value="1"/>
</dbReference>
<dbReference type="CDD" id="cd16393">
    <property type="entry name" value="SPO0J_N"/>
    <property type="match status" value="1"/>
</dbReference>
<evidence type="ECO:0000259" key="6">
    <source>
        <dbReference type="SMART" id="SM00470"/>
    </source>
</evidence>
<evidence type="ECO:0000256" key="5">
    <source>
        <dbReference type="SAM" id="MobiDB-lite"/>
    </source>
</evidence>
<dbReference type="RefSeq" id="WP_169493872.1">
    <property type="nucleotide sequence ID" value="NZ_JABBGM010000005.1"/>
</dbReference>
<dbReference type="NCBIfam" id="TIGR00180">
    <property type="entry name" value="parB_part"/>
    <property type="match status" value="1"/>
</dbReference>
<dbReference type="InterPro" id="IPR036086">
    <property type="entry name" value="ParB/Sulfiredoxin_sf"/>
</dbReference>
<name>A0A7Y0BQ73_9SPHN</name>
<keyword evidence="8" id="KW-1185">Reference proteome</keyword>
<dbReference type="Proteomes" id="UP000583556">
    <property type="component" value="Unassembled WGS sequence"/>
</dbReference>
<feature type="region of interest" description="Disordered" evidence="5">
    <location>
        <begin position="239"/>
        <end position="258"/>
    </location>
</feature>
<protein>
    <submittedName>
        <fullName evidence="7">ParB/RepB/Spo0J family partition protein</fullName>
    </submittedName>
</protein>
<evidence type="ECO:0000256" key="3">
    <source>
        <dbReference type="ARBA" id="ARBA00023125"/>
    </source>
</evidence>
<evidence type="ECO:0000313" key="7">
    <source>
        <dbReference type="EMBL" id="NML94602.1"/>
    </source>
</evidence>
<dbReference type="Gene3D" id="3.90.1530.30">
    <property type="match status" value="1"/>
</dbReference>
<keyword evidence="3" id="KW-0238">DNA-binding</keyword>
<feature type="compositionally biased region" description="Basic and acidic residues" evidence="5">
    <location>
        <begin position="239"/>
        <end position="251"/>
    </location>
</feature>
<dbReference type="PANTHER" id="PTHR33375">
    <property type="entry name" value="CHROMOSOME-PARTITIONING PROTEIN PARB-RELATED"/>
    <property type="match status" value="1"/>
</dbReference>
<gene>
    <name evidence="7" type="ORF">HHL27_13090</name>
</gene>
<dbReference type="FunFam" id="1.10.10.2830:FF:000001">
    <property type="entry name" value="Chromosome partitioning protein ParB"/>
    <property type="match status" value="1"/>
</dbReference>
<dbReference type="SMART" id="SM00470">
    <property type="entry name" value="ParB"/>
    <property type="match status" value="1"/>
</dbReference>
<sequence length="316" mass="34345">MSGDESTVKAAVPKRAALGRGLGALLGETRREESLVRSATSGPVIGSEGVTNGIALLPIAQIEPHPDQPRRHFDEEALEDLARSIAARGVIQPVIVRPLGGNRYQLVAGERRWRASQRARVHEIPAIVRQLDERDVTALALIENLQREDLNPVEEARAYQRLSDNEGLTQQEIATFVDKSRSHVANLMRLLALPDEVLALVERDQLSMGHAKALAALPDPLPIAREVVAKGLSVREAEKLAKRAGRPDSAPRKARATRDSSFSADIAAVEQHLQEILGLKVSIQADADPSSGLVTIRYKTLDQLDLVCQRLSGGVI</sequence>
<dbReference type="InterPro" id="IPR041468">
    <property type="entry name" value="HTH_ParB/Spo0J"/>
</dbReference>
<keyword evidence="2" id="KW-0159">Chromosome partition</keyword>